<comment type="caution">
    <text evidence="2">The sequence shown here is derived from an EMBL/GenBank/DDBJ whole genome shotgun (WGS) entry which is preliminary data.</text>
</comment>
<dbReference type="RefSeq" id="WP_142942548.1">
    <property type="nucleotide sequence ID" value="NZ_VIKR01000003.1"/>
</dbReference>
<organism evidence="2 3">
    <name type="scientific">Aliikangiella marina</name>
    <dbReference type="NCBI Taxonomy" id="1712262"/>
    <lineage>
        <taxon>Bacteria</taxon>
        <taxon>Pseudomonadati</taxon>
        <taxon>Pseudomonadota</taxon>
        <taxon>Gammaproteobacteria</taxon>
        <taxon>Oceanospirillales</taxon>
        <taxon>Pleioneaceae</taxon>
        <taxon>Aliikangiella</taxon>
    </lineage>
</organism>
<keyword evidence="1" id="KW-0812">Transmembrane</keyword>
<sequence length="182" mass="20757">MIKQIGKYLGIGILLGIGISIVDVVFWEFRKDSVKKLTDQISSDIKGLRDVFYVEGMESVFDNPKEYDPYIDLSFSLQGYKKLDDKIRLSGKISNTGSSIWSGLFLKIQAFTEGDNIISDCHLSTTDLKPGHWEAFITDCYILEEYQGKEIKEISFRLKKAFHDKKVIKPIDDTSKKDDAVE</sequence>
<dbReference type="EMBL" id="VIKR01000003">
    <property type="protein sequence ID" value="TQV73840.1"/>
    <property type="molecule type" value="Genomic_DNA"/>
</dbReference>
<accession>A0A545T9E1</accession>
<evidence type="ECO:0000313" key="2">
    <source>
        <dbReference type="EMBL" id="TQV73840.1"/>
    </source>
</evidence>
<evidence type="ECO:0000256" key="1">
    <source>
        <dbReference type="SAM" id="Phobius"/>
    </source>
</evidence>
<dbReference type="AlphaFoldDB" id="A0A545T9E1"/>
<keyword evidence="1" id="KW-1133">Transmembrane helix</keyword>
<reference evidence="2 3" key="1">
    <citation type="submission" date="2019-06" db="EMBL/GenBank/DDBJ databases">
        <title>Draft genome of Aliikangiella marina GYP-15.</title>
        <authorList>
            <person name="Wang G."/>
        </authorList>
    </citation>
    <scope>NUCLEOTIDE SEQUENCE [LARGE SCALE GENOMIC DNA]</scope>
    <source>
        <strain evidence="2 3">GYP-15</strain>
    </source>
</reference>
<gene>
    <name evidence="2" type="ORF">FLL45_13305</name>
</gene>
<keyword evidence="3" id="KW-1185">Reference proteome</keyword>
<name>A0A545T9E1_9GAMM</name>
<dbReference type="OrthoDB" id="6400994at2"/>
<evidence type="ECO:0000313" key="3">
    <source>
        <dbReference type="Proteomes" id="UP000317839"/>
    </source>
</evidence>
<dbReference type="Proteomes" id="UP000317839">
    <property type="component" value="Unassembled WGS sequence"/>
</dbReference>
<feature type="transmembrane region" description="Helical" evidence="1">
    <location>
        <begin position="6"/>
        <end position="27"/>
    </location>
</feature>
<proteinExistence type="predicted"/>
<keyword evidence="1" id="KW-0472">Membrane</keyword>
<protein>
    <submittedName>
        <fullName evidence="2">Uncharacterized protein</fullName>
    </submittedName>
</protein>